<evidence type="ECO:0000259" key="14">
    <source>
        <dbReference type="PROSITE" id="PS50039"/>
    </source>
</evidence>
<sequence length="681" mass="74846">MMQASLPVNLDGRFNDLTMRRSPRRPLILKRRKLPFQQNEAADARSPSAASSSKESSKPAASQCLLDGVHIMGHSSMSDTQVVFIPKDVDLQVVIDAITAKSKECGDQGPSKFILLSESGSRDNGSSCQEFAREESVPTRSPVGQSVSSEATFNTEADHQSGCKYVIKEASCSPLDDSLTNIQWLGKMDSCALEPDSEEQTTDKSIPTSQNLQPHGPYASAEAVQGTEAERPPYSYMAMIQFAINSKKDRRMTLKEIYAWIEDNFPYYRDVAKPGWKNSIRHNLSLHDMFIRKSSPDGKTSFWTIPPEVNRCLTLDQVYKPCCDPVAAAVPAPMLSCSHQRTAAVGRKIPASSERRMKPLLPRTESYLVPIQLPVASPLYLSTPSASFSYACPKQKQTFSRGAKRVRIAPKVTQSSISVVAESPPKITNLKLEIKEEPVDVPIRCETPIRPPKRQASSSRRKQSLANSLHEEPVLLCPDSDFFDSGVASDVSTFQDVLDVGPNEQRHRQDSPDRGFSFKTPIKSITHLTSSTPSKRSSAGLEPWLVTPVGKGSQNILDFSPIRTPSGPVATPRHEYTTFSLNSTPFKDLALFSSPRELLTTAPCRVTRSTESPIGHPQSSCSRELLQAGSATPTNRSLTEGLVLDLMNDSLSKILVDISFTGLDEELGIANISWSEFIGQV</sequence>
<dbReference type="GeneID" id="107386507"/>
<evidence type="ECO:0000256" key="13">
    <source>
        <dbReference type="SAM" id="MobiDB-lite"/>
    </source>
</evidence>
<comment type="subcellular location">
    <subcellularLocation>
        <location evidence="1 12">Nucleus</location>
    </subcellularLocation>
</comment>
<keyword evidence="3" id="KW-0805">Transcription regulation</keyword>
<name>A0A8C6LSB1_NOTFU</name>
<dbReference type="CTD" id="2305"/>
<feature type="domain" description="Fork-head" evidence="14">
    <location>
        <begin position="231"/>
        <end position="308"/>
    </location>
</feature>
<dbReference type="Gene3D" id="1.10.10.10">
    <property type="entry name" value="Winged helix-like DNA-binding domain superfamily/Winged helix DNA-binding domain"/>
    <property type="match status" value="1"/>
</dbReference>
<dbReference type="GO" id="GO:0005634">
    <property type="term" value="C:nucleus"/>
    <property type="evidence" value="ECO:0007669"/>
    <property type="project" value="UniProtKB-SubCell"/>
</dbReference>
<dbReference type="EMBL" id="JAAVVJ010000002">
    <property type="protein sequence ID" value="KAF7229329.1"/>
    <property type="molecule type" value="Genomic_DNA"/>
</dbReference>
<dbReference type="GO" id="GO:0042127">
    <property type="term" value="P:regulation of cell population proliferation"/>
    <property type="evidence" value="ECO:0007669"/>
    <property type="project" value="TreeGrafter"/>
</dbReference>
<evidence type="ECO:0000256" key="10">
    <source>
        <dbReference type="ARBA" id="ARBA00053415"/>
    </source>
</evidence>
<dbReference type="InterPro" id="IPR018122">
    <property type="entry name" value="TF_fork_head_CS_1"/>
</dbReference>
<keyword evidence="7" id="KW-0234">DNA repair</keyword>
<dbReference type="GeneTree" id="ENSGT00940000158804"/>
<dbReference type="Proteomes" id="UP000694548">
    <property type="component" value="Chromosome sgr01"/>
</dbReference>
<dbReference type="PANTHER" id="PTHR46878:SF1">
    <property type="entry name" value="FORKHEAD BOX PROTEIN M1"/>
    <property type="match status" value="1"/>
</dbReference>
<evidence type="ECO:0000256" key="5">
    <source>
        <dbReference type="ARBA" id="ARBA00023159"/>
    </source>
</evidence>
<dbReference type="SMART" id="SM00339">
    <property type="entry name" value="FH"/>
    <property type="match status" value="1"/>
</dbReference>
<dbReference type="RefSeq" id="XP_015816425.3">
    <property type="nucleotide sequence ID" value="XM_015960939.3"/>
</dbReference>
<dbReference type="InterPro" id="IPR036388">
    <property type="entry name" value="WH-like_DNA-bd_sf"/>
</dbReference>
<dbReference type="CDD" id="cd20029">
    <property type="entry name" value="FH_FOXM"/>
    <property type="match status" value="1"/>
</dbReference>
<feature type="region of interest" description="Disordered" evidence="13">
    <location>
        <begin position="26"/>
        <end position="59"/>
    </location>
</feature>
<keyword evidence="17" id="KW-1185">Reference proteome</keyword>
<evidence type="ECO:0000256" key="1">
    <source>
        <dbReference type="ARBA" id="ARBA00004123"/>
    </source>
</evidence>
<dbReference type="GO" id="GO:0006281">
    <property type="term" value="P:DNA repair"/>
    <property type="evidence" value="ECO:0007669"/>
    <property type="project" value="UniProtKB-KW"/>
</dbReference>
<feature type="region of interest" description="Disordered" evidence="13">
    <location>
        <begin position="444"/>
        <end position="465"/>
    </location>
</feature>
<evidence type="ECO:0000256" key="2">
    <source>
        <dbReference type="ARBA" id="ARBA00022763"/>
    </source>
</evidence>
<reference evidence="16" key="3">
    <citation type="submission" date="2025-05" db="UniProtKB">
        <authorList>
            <consortium name="Ensembl"/>
        </authorList>
    </citation>
    <scope>IDENTIFICATION</scope>
</reference>
<evidence type="ECO:0000256" key="11">
    <source>
        <dbReference type="ARBA" id="ARBA00072725"/>
    </source>
</evidence>
<keyword evidence="2" id="KW-0227">DNA damage</keyword>
<evidence type="ECO:0000313" key="15">
    <source>
        <dbReference type="EMBL" id="KAF7229329.1"/>
    </source>
</evidence>
<evidence type="ECO:0000256" key="7">
    <source>
        <dbReference type="ARBA" id="ARBA00023204"/>
    </source>
</evidence>
<feature type="compositionally biased region" description="Polar residues" evidence="13">
    <location>
        <begin position="203"/>
        <end position="213"/>
    </location>
</feature>
<evidence type="ECO:0000256" key="12">
    <source>
        <dbReference type="PROSITE-ProRule" id="PRU00089"/>
    </source>
</evidence>
<proteinExistence type="predicted"/>
<dbReference type="GO" id="GO:0000086">
    <property type="term" value="P:G2/M transition of mitotic cell cycle"/>
    <property type="evidence" value="ECO:0007669"/>
    <property type="project" value="InterPro"/>
</dbReference>
<evidence type="ECO:0000256" key="8">
    <source>
        <dbReference type="ARBA" id="ARBA00023242"/>
    </source>
</evidence>
<dbReference type="KEGG" id="nfu:107386507"/>
<dbReference type="Ensembl" id="ENSNFUT00015026896.1">
    <property type="protein sequence ID" value="ENSNFUP00015025735.1"/>
    <property type="gene ID" value="ENSNFUG00015012456.1"/>
</dbReference>
<dbReference type="FunFam" id="1.10.10.10:FF:000245">
    <property type="entry name" value="forkhead box protein M1 isoform X2"/>
    <property type="match status" value="1"/>
</dbReference>
<feature type="region of interest" description="Disordered" evidence="13">
    <location>
        <begin position="194"/>
        <end position="226"/>
    </location>
</feature>
<dbReference type="Proteomes" id="UP000822369">
    <property type="component" value="Chromosome 2"/>
</dbReference>
<dbReference type="PROSITE" id="PS00657">
    <property type="entry name" value="FORK_HEAD_1"/>
    <property type="match status" value="1"/>
</dbReference>
<dbReference type="GO" id="GO:0006357">
    <property type="term" value="P:regulation of transcription by RNA polymerase II"/>
    <property type="evidence" value="ECO:0007669"/>
    <property type="project" value="TreeGrafter"/>
</dbReference>
<evidence type="ECO:0000256" key="9">
    <source>
        <dbReference type="ARBA" id="ARBA00023306"/>
    </source>
</evidence>
<dbReference type="InterPro" id="IPR047516">
    <property type="entry name" value="FH_FOXM1"/>
</dbReference>
<reference evidence="15" key="2">
    <citation type="submission" date="2020-03" db="EMBL/GenBank/DDBJ databases">
        <title>Intra-Species Differences in Population Size shape Life History and Genome Evolution.</title>
        <authorList>
            <person name="Willemsen D."/>
            <person name="Cui R."/>
            <person name="Valenzano D.R."/>
        </authorList>
    </citation>
    <scope>NUCLEOTIDE SEQUENCE</scope>
    <source>
        <strain evidence="15">GRZ</strain>
        <tissue evidence="15">Whole</tissue>
    </source>
</reference>
<reference evidence="16" key="1">
    <citation type="submission" date="2014-08" db="EMBL/GenBank/DDBJ databases">
        <authorList>
            <person name="Senf B."/>
            <person name="Petzold A."/>
            <person name="Downie B.R."/>
            <person name="Koch P."/>
            <person name="Platzer M."/>
        </authorList>
    </citation>
    <scope>NUCLEOTIDE SEQUENCE [LARGE SCALE GENOMIC DNA]</scope>
    <source>
        <strain evidence="16">GRZ</strain>
    </source>
</reference>
<keyword evidence="8 12" id="KW-0539">Nucleus</keyword>
<dbReference type="InterPro" id="IPR001766">
    <property type="entry name" value="Fork_head_dom"/>
</dbReference>
<feature type="region of interest" description="Disordered" evidence="13">
    <location>
        <begin position="124"/>
        <end position="146"/>
    </location>
</feature>
<evidence type="ECO:0000256" key="4">
    <source>
        <dbReference type="ARBA" id="ARBA00023125"/>
    </source>
</evidence>
<dbReference type="PRINTS" id="PR00053">
    <property type="entry name" value="FORKHEAD"/>
</dbReference>
<evidence type="ECO:0000313" key="16">
    <source>
        <dbReference type="Ensembl" id="ENSNFUP00015025735.1"/>
    </source>
</evidence>
<evidence type="ECO:0000256" key="3">
    <source>
        <dbReference type="ARBA" id="ARBA00023015"/>
    </source>
</evidence>
<organism evidence="16 17">
    <name type="scientific">Nothobranchius furzeri</name>
    <name type="common">Turquoise killifish</name>
    <dbReference type="NCBI Taxonomy" id="105023"/>
    <lineage>
        <taxon>Eukaryota</taxon>
        <taxon>Metazoa</taxon>
        <taxon>Chordata</taxon>
        <taxon>Craniata</taxon>
        <taxon>Vertebrata</taxon>
        <taxon>Euteleostomi</taxon>
        <taxon>Actinopterygii</taxon>
        <taxon>Neopterygii</taxon>
        <taxon>Teleostei</taxon>
        <taxon>Neoteleostei</taxon>
        <taxon>Acanthomorphata</taxon>
        <taxon>Ovalentaria</taxon>
        <taxon>Atherinomorphae</taxon>
        <taxon>Cyprinodontiformes</taxon>
        <taxon>Nothobranchiidae</taxon>
        <taxon>Nothobranchius</taxon>
    </lineage>
</organism>
<dbReference type="InterPro" id="IPR030456">
    <property type="entry name" value="TF_fork_head_CS_2"/>
</dbReference>
<dbReference type="InterPro" id="IPR036390">
    <property type="entry name" value="WH_DNA-bd_sf"/>
</dbReference>
<gene>
    <name evidence="16" type="primary">FOXM1</name>
    <name evidence="15" type="synonym">foxm1</name>
    <name evidence="15" type="ORF">G4P62_001057</name>
</gene>
<keyword evidence="5" id="KW-0010">Activator</keyword>
<dbReference type="OrthoDB" id="5954824at2759"/>
<dbReference type="InterPro" id="IPR042839">
    <property type="entry name" value="FOXM1"/>
</dbReference>
<dbReference type="AlphaFoldDB" id="A0A8C6LSB1"/>
<protein>
    <recommendedName>
        <fullName evidence="11">Forkhead box protein M1</fullName>
    </recommendedName>
</protein>
<accession>A0A8C6LSB1</accession>
<dbReference type="PROSITE" id="PS00658">
    <property type="entry name" value="FORK_HEAD_2"/>
    <property type="match status" value="1"/>
</dbReference>
<dbReference type="Pfam" id="PF00250">
    <property type="entry name" value="Forkhead"/>
    <property type="match status" value="1"/>
</dbReference>
<dbReference type="GO" id="GO:0000977">
    <property type="term" value="F:RNA polymerase II transcription regulatory region sequence-specific DNA binding"/>
    <property type="evidence" value="ECO:0007669"/>
    <property type="project" value="TreeGrafter"/>
</dbReference>
<comment type="function">
    <text evidence="10">Transcription factor regulating the expression of cell cycle genes essential for DNA replication and mitosis. Plays a role in the control of cell proliferation. Also plays a role in DNA break repair, participating in the DNA damage checkpoint response. Promotes transcription of PHB2.</text>
</comment>
<dbReference type="GO" id="GO:0003700">
    <property type="term" value="F:DNA-binding transcription factor activity"/>
    <property type="evidence" value="ECO:0007669"/>
    <property type="project" value="InterPro"/>
</dbReference>
<feature type="compositionally biased region" description="Low complexity" evidence="13">
    <location>
        <begin position="40"/>
        <end position="59"/>
    </location>
</feature>
<evidence type="ECO:0000313" key="17">
    <source>
        <dbReference type="Proteomes" id="UP000694548"/>
    </source>
</evidence>
<dbReference type="SUPFAM" id="SSF46785">
    <property type="entry name" value="Winged helix' DNA-binding domain"/>
    <property type="match status" value="1"/>
</dbReference>
<keyword evidence="4 12" id="KW-0238">DNA-binding</keyword>
<keyword evidence="9" id="KW-0131">Cell cycle</keyword>
<dbReference type="PROSITE" id="PS50039">
    <property type="entry name" value="FORK_HEAD_3"/>
    <property type="match status" value="1"/>
</dbReference>
<feature type="DNA-binding region" description="Fork-head" evidence="12">
    <location>
        <begin position="231"/>
        <end position="308"/>
    </location>
</feature>
<evidence type="ECO:0000256" key="6">
    <source>
        <dbReference type="ARBA" id="ARBA00023163"/>
    </source>
</evidence>
<dbReference type="PANTHER" id="PTHR46878">
    <property type="entry name" value="FORKHEAD BOX PROTEIN M1"/>
    <property type="match status" value="1"/>
</dbReference>
<keyword evidence="6" id="KW-0804">Transcription</keyword>